<gene>
    <name evidence="10" type="ORF">CYBJADRAFT_169339</name>
</gene>
<evidence type="ECO:0000259" key="8">
    <source>
        <dbReference type="Pfam" id="PF20946"/>
    </source>
</evidence>
<dbReference type="PANTHER" id="PTHR19932">
    <property type="entry name" value="WD REPEAT AND HMG-BOX DNA BINDING PROTEIN"/>
    <property type="match status" value="1"/>
</dbReference>
<keyword evidence="4" id="KW-0539">Nucleus</keyword>
<feature type="repeat" description="WD" evidence="5">
    <location>
        <begin position="235"/>
        <end position="267"/>
    </location>
</feature>
<organism evidence="10 11">
    <name type="scientific">Cyberlindnera jadinii (strain ATCC 18201 / CBS 1600 / BCRC 20928 / JCM 3617 / NBRC 0987 / NRRL Y-1542)</name>
    <name type="common">Torula yeast</name>
    <name type="synonym">Candida utilis</name>
    <dbReference type="NCBI Taxonomy" id="983966"/>
    <lineage>
        <taxon>Eukaryota</taxon>
        <taxon>Fungi</taxon>
        <taxon>Dikarya</taxon>
        <taxon>Ascomycota</taxon>
        <taxon>Saccharomycotina</taxon>
        <taxon>Saccharomycetes</taxon>
        <taxon>Phaffomycetales</taxon>
        <taxon>Phaffomycetaceae</taxon>
        <taxon>Cyberlindnera</taxon>
    </lineage>
</organism>
<dbReference type="OrthoDB" id="427368at2759"/>
<dbReference type="EMBL" id="KV453940">
    <property type="protein sequence ID" value="ODV71490.1"/>
    <property type="molecule type" value="Genomic_DNA"/>
</dbReference>
<dbReference type="GO" id="GO:0000278">
    <property type="term" value="P:mitotic cell cycle"/>
    <property type="evidence" value="ECO:0007669"/>
    <property type="project" value="TreeGrafter"/>
</dbReference>
<evidence type="ECO:0000259" key="9">
    <source>
        <dbReference type="Pfam" id="PF24817"/>
    </source>
</evidence>
<dbReference type="AlphaFoldDB" id="A0A1E4RW83"/>
<feature type="compositionally biased region" description="Acidic residues" evidence="6">
    <location>
        <begin position="332"/>
        <end position="351"/>
    </location>
</feature>
<dbReference type="PANTHER" id="PTHR19932:SF10">
    <property type="entry name" value="WD REPEAT AND HMG-BOX DNA-BINDING PROTEIN 1"/>
    <property type="match status" value="1"/>
</dbReference>
<name>A0A1E4RW83_CYBJN</name>
<dbReference type="InterPro" id="IPR001680">
    <property type="entry name" value="WD40_rpt"/>
</dbReference>
<dbReference type="SMART" id="SM00320">
    <property type="entry name" value="WD40"/>
    <property type="match status" value="5"/>
</dbReference>
<evidence type="ECO:0000256" key="6">
    <source>
        <dbReference type="SAM" id="MobiDB-lite"/>
    </source>
</evidence>
<evidence type="ECO:0000313" key="11">
    <source>
        <dbReference type="Proteomes" id="UP000094389"/>
    </source>
</evidence>
<evidence type="ECO:0000256" key="5">
    <source>
        <dbReference type="PROSITE-ProRule" id="PRU00221"/>
    </source>
</evidence>
<dbReference type="InterPro" id="IPR011041">
    <property type="entry name" value="Quinoprot_gluc/sorb_DH_b-prop"/>
</dbReference>
<dbReference type="GeneID" id="30990124"/>
<dbReference type="PROSITE" id="PS50294">
    <property type="entry name" value="WD_REPEATS_REGION"/>
    <property type="match status" value="1"/>
</dbReference>
<dbReference type="InterPro" id="IPR036322">
    <property type="entry name" value="WD40_repeat_dom_sf"/>
</dbReference>
<accession>A0A1E4RW83</accession>
<dbReference type="InterPro" id="IPR015943">
    <property type="entry name" value="WD40/YVTN_repeat-like_dom_sf"/>
</dbReference>
<dbReference type="GO" id="GO:0043596">
    <property type="term" value="C:nuclear replication fork"/>
    <property type="evidence" value="ECO:0007669"/>
    <property type="project" value="TreeGrafter"/>
</dbReference>
<feature type="compositionally biased region" description="Acidic residues" evidence="6">
    <location>
        <begin position="372"/>
        <end position="385"/>
    </location>
</feature>
<sequence length="825" mass="91376">MVQPEIRSVFSTGGNTRVGYSKAGDKLIVAGSHGVVRVYETEHDDVEPDTFDIVDEVSNIAVSGGDKFALASKIGEVELYSISGKKSLSKIVRSALPIRGVQFTHGDTKLIAAGDDDEVQIVDVNDITQIIKFKVEDQVHDISYNKTRDLVALSLSNGAIAFFSLSSEEPRLITSIKGEIPSLIYQDDDETTVDNFATGRVAWHPNGSLFAVPCENGSIKVFDSDENYGQVYSFVSLHKAPITALEWSADGSFLASADFDNRLIVWDPDSRQPELDEQLPNKIINLSWSPVSNGKLDLAAGSLKGDIFYFKEIVELKQKQNQRANTSVLDDLVADEEEGDQGSDGDEEDDINLFSERSNDGPDTGEDLRDFVDDDGFIDADDDADGYAIPRKRTADDDEDDLSSRPRKSAPKVSFGVPALRKVDFKPYSQGCTPYIGDRRYLTMNSVGYVSTVKQDTHNSITVSFFDTSEHREYHFDDLYGYDLAALNNDGILLGFSGKGKEASRVLYRPHNNVADSWEKIIPTKAKEILTSVSLSDTVVVVCSSAGYIRSFSLFGIAQSIYKSSPIIASATNSNYIFSVSLSNQTQLIYNLQDLEGRFLQRDLVLPVELGSSLDFFRGVFFSAYGDPVIVDNDGVVLVLSSWRNPLQARWVPVLDSDVRVRQVGGKGDLKVWPLGLQGDNLNCIIIRGSQYPTYPLALPSEMEIRIPMTQDTEEDVEDPEEEFLRAKTMGSLLGETLANDGESFENDEERLNEYAIAYDRALLKLFVKACSEEKSTHAWKLVQDLKEDKALVAGAKVAERVGLIALVNRINKLREQRMEAELLE</sequence>
<dbReference type="GO" id="GO:0006281">
    <property type="term" value="P:DNA repair"/>
    <property type="evidence" value="ECO:0007669"/>
    <property type="project" value="TreeGrafter"/>
</dbReference>
<dbReference type="STRING" id="983966.A0A1E4RW83"/>
<keyword evidence="11" id="KW-1185">Reference proteome</keyword>
<proteinExistence type="predicted"/>
<feature type="domain" description="WDHD1/CFT4 second beta-propeller" evidence="7">
    <location>
        <begin position="426"/>
        <end position="709"/>
    </location>
</feature>
<dbReference type="GO" id="GO:0003682">
    <property type="term" value="F:chromatin binding"/>
    <property type="evidence" value="ECO:0007669"/>
    <property type="project" value="TreeGrafter"/>
</dbReference>
<dbReference type="GO" id="GO:0006261">
    <property type="term" value="P:DNA-templated DNA replication"/>
    <property type="evidence" value="ECO:0007669"/>
    <property type="project" value="TreeGrafter"/>
</dbReference>
<dbReference type="PROSITE" id="PS50082">
    <property type="entry name" value="WD_REPEATS_2"/>
    <property type="match status" value="1"/>
</dbReference>
<evidence type="ECO:0000256" key="1">
    <source>
        <dbReference type="ARBA" id="ARBA00004123"/>
    </source>
</evidence>
<dbReference type="Pfam" id="PF20946">
    <property type="entry name" value="Ctf4_C"/>
    <property type="match status" value="1"/>
</dbReference>
<dbReference type="InterPro" id="IPR057646">
    <property type="entry name" value="WD40_WDHD1_1st"/>
</dbReference>
<dbReference type="Proteomes" id="UP000094389">
    <property type="component" value="Unassembled WGS sequence"/>
</dbReference>
<dbReference type="InterPro" id="IPR048591">
    <property type="entry name" value="WDHD1/CFT4_hel"/>
</dbReference>
<dbReference type="InterPro" id="IPR022100">
    <property type="entry name" value="WDHD1/CFT4_beta-prop_2nd"/>
</dbReference>
<feature type="domain" description="WDHD1 first WD40" evidence="9">
    <location>
        <begin position="13"/>
        <end position="295"/>
    </location>
</feature>
<protein>
    <submittedName>
        <fullName evidence="10">WD40 repeat-like protein</fullName>
    </submittedName>
</protein>
<dbReference type="Pfam" id="PF12341">
    <property type="entry name" value="Mcl1_mid"/>
    <property type="match status" value="1"/>
</dbReference>
<dbReference type="SUPFAM" id="SSF50952">
    <property type="entry name" value="Soluble quinoprotein glucose dehydrogenase"/>
    <property type="match status" value="1"/>
</dbReference>
<feature type="region of interest" description="Disordered" evidence="6">
    <location>
        <begin position="325"/>
        <end position="411"/>
    </location>
</feature>
<keyword evidence="2 5" id="KW-0853">WD repeat</keyword>
<dbReference type="RefSeq" id="XP_020068529.1">
    <property type="nucleotide sequence ID" value="XM_020215728.1"/>
</dbReference>
<evidence type="ECO:0000259" key="7">
    <source>
        <dbReference type="Pfam" id="PF12341"/>
    </source>
</evidence>
<dbReference type="OMA" id="RYAHTNG"/>
<feature type="domain" description="WDHD1/CFT4 helical bundle" evidence="8">
    <location>
        <begin position="720"/>
        <end position="820"/>
    </location>
</feature>
<dbReference type="SUPFAM" id="SSF50978">
    <property type="entry name" value="WD40 repeat-like"/>
    <property type="match status" value="1"/>
</dbReference>
<evidence type="ECO:0000313" key="10">
    <source>
        <dbReference type="EMBL" id="ODV71490.1"/>
    </source>
</evidence>
<dbReference type="Pfam" id="PF24817">
    <property type="entry name" value="WD40_WDHD1_1st"/>
    <property type="match status" value="1"/>
</dbReference>
<keyword evidence="3" id="KW-0677">Repeat</keyword>
<evidence type="ECO:0000256" key="4">
    <source>
        <dbReference type="ARBA" id="ARBA00023242"/>
    </source>
</evidence>
<evidence type="ECO:0000256" key="3">
    <source>
        <dbReference type="ARBA" id="ARBA00022737"/>
    </source>
</evidence>
<evidence type="ECO:0000256" key="2">
    <source>
        <dbReference type="ARBA" id="ARBA00022574"/>
    </source>
</evidence>
<comment type="subcellular location">
    <subcellularLocation>
        <location evidence="1">Nucleus</location>
    </subcellularLocation>
</comment>
<dbReference type="Gene3D" id="2.130.10.10">
    <property type="entry name" value="YVTN repeat-like/Quinoprotein amine dehydrogenase"/>
    <property type="match status" value="2"/>
</dbReference>
<reference evidence="10 11" key="1">
    <citation type="journal article" date="2016" name="Proc. Natl. Acad. Sci. U.S.A.">
        <title>Comparative genomics of biotechnologically important yeasts.</title>
        <authorList>
            <person name="Riley R."/>
            <person name="Haridas S."/>
            <person name="Wolfe K.H."/>
            <person name="Lopes M.R."/>
            <person name="Hittinger C.T."/>
            <person name="Goeker M."/>
            <person name="Salamov A.A."/>
            <person name="Wisecaver J.H."/>
            <person name="Long T.M."/>
            <person name="Calvey C.H."/>
            <person name="Aerts A.L."/>
            <person name="Barry K.W."/>
            <person name="Choi C."/>
            <person name="Clum A."/>
            <person name="Coughlan A.Y."/>
            <person name="Deshpande S."/>
            <person name="Douglass A.P."/>
            <person name="Hanson S.J."/>
            <person name="Klenk H.-P."/>
            <person name="LaButti K.M."/>
            <person name="Lapidus A."/>
            <person name="Lindquist E.A."/>
            <person name="Lipzen A.M."/>
            <person name="Meier-Kolthoff J.P."/>
            <person name="Ohm R.A."/>
            <person name="Otillar R.P."/>
            <person name="Pangilinan J.L."/>
            <person name="Peng Y."/>
            <person name="Rokas A."/>
            <person name="Rosa C.A."/>
            <person name="Scheuner C."/>
            <person name="Sibirny A.A."/>
            <person name="Slot J.C."/>
            <person name="Stielow J.B."/>
            <person name="Sun H."/>
            <person name="Kurtzman C.P."/>
            <person name="Blackwell M."/>
            <person name="Grigoriev I.V."/>
            <person name="Jeffries T.W."/>
        </authorList>
    </citation>
    <scope>NUCLEOTIDE SEQUENCE [LARGE SCALE GENOMIC DNA]</scope>
    <source>
        <strain evidence="11">ATCC 18201 / CBS 1600 / BCRC 20928 / JCM 3617 / NBRC 0987 / NRRL Y-1542</strain>
    </source>
</reference>